<name>A0AAE1GPQ3_PETCI</name>
<evidence type="ECO:0000313" key="2">
    <source>
        <dbReference type="Proteomes" id="UP001286313"/>
    </source>
</evidence>
<dbReference type="EMBL" id="JAWQEG010000033">
    <property type="protein sequence ID" value="KAK3895669.1"/>
    <property type="molecule type" value="Genomic_DNA"/>
</dbReference>
<reference evidence="1" key="1">
    <citation type="submission" date="2023-10" db="EMBL/GenBank/DDBJ databases">
        <title>Genome assemblies of two species of porcelain crab, Petrolisthes cinctipes and Petrolisthes manimaculis (Anomura: Porcellanidae).</title>
        <authorList>
            <person name="Angst P."/>
        </authorList>
    </citation>
    <scope>NUCLEOTIDE SEQUENCE</scope>
    <source>
        <strain evidence="1">PB745_01</strain>
        <tissue evidence="1">Gill</tissue>
    </source>
</reference>
<dbReference type="Proteomes" id="UP001286313">
    <property type="component" value="Unassembled WGS sequence"/>
</dbReference>
<evidence type="ECO:0000313" key="1">
    <source>
        <dbReference type="EMBL" id="KAK3895669.1"/>
    </source>
</evidence>
<sequence length="151" mass="17085">MIPYYSKFYKSNESENGLWRYIKRTSEVVAEETGMNPVAYQHTHNLGEAVAVLDAVAKRRMVSCCDSSSRFVNRERSKIKERALLKAVGTTTDSNTDDGGAMKIRNPRIGLCELFNHVSLHVPVSSGHSAPFPLWEHHHHVHLLRALNFVL</sequence>
<dbReference type="AlphaFoldDB" id="A0AAE1GPQ3"/>
<gene>
    <name evidence="1" type="ORF">Pcinc_000592</name>
</gene>
<accession>A0AAE1GPQ3</accession>
<proteinExistence type="predicted"/>
<organism evidence="1 2">
    <name type="scientific">Petrolisthes cinctipes</name>
    <name type="common">Flat porcelain crab</name>
    <dbReference type="NCBI Taxonomy" id="88211"/>
    <lineage>
        <taxon>Eukaryota</taxon>
        <taxon>Metazoa</taxon>
        <taxon>Ecdysozoa</taxon>
        <taxon>Arthropoda</taxon>
        <taxon>Crustacea</taxon>
        <taxon>Multicrustacea</taxon>
        <taxon>Malacostraca</taxon>
        <taxon>Eumalacostraca</taxon>
        <taxon>Eucarida</taxon>
        <taxon>Decapoda</taxon>
        <taxon>Pleocyemata</taxon>
        <taxon>Anomura</taxon>
        <taxon>Galatheoidea</taxon>
        <taxon>Porcellanidae</taxon>
        <taxon>Petrolisthes</taxon>
    </lineage>
</organism>
<protein>
    <submittedName>
        <fullName evidence="1">Uncharacterized protein</fullName>
    </submittedName>
</protein>
<comment type="caution">
    <text evidence="1">The sequence shown here is derived from an EMBL/GenBank/DDBJ whole genome shotgun (WGS) entry which is preliminary data.</text>
</comment>
<keyword evidence="2" id="KW-1185">Reference proteome</keyword>